<dbReference type="InterPro" id="IPR050922">
    <property type="entry name" value="LytR/CpsA/Psr_CW_biosynth"/>
</dbReference>
<comment type="caution">
    <text evidence="15">The sequence shown here is derived from an EMBL/GenBank/DDBJ whole genome shotgun (WGS) entry which is preliminary data.</text>
</comment>
<evidence type="ECO:0000256" key="6">
    <source>
        <dbReference type="ARBA" id="ARBA00022989"/>
    </source>
</evidence>
<evidence type="ECO:0000256" key="10">
    <source>
        <dbReference type="ARBA" id="ARBA00037178"/>
    </source>
</evidence>
<evidence type="ECO:0000256" key="13">
    <source>
        <dbReference type="SAM" id="Phobius"/>
    </source>
</evidence>
<keyword evidence="9" id="KW-0804">Transcription</keyword>
<evidence type="ECO:0000259" key="14">
    <source>
        <dbReference type="Pfam" id="PF03816"/>
    </source>
</evidence>
<evidence type="ECO:0000256" key="12">
    <source>
        <dbReference type="SAM" id="MobiDB-lite"/>
    </source>
</evidence>
<dbReference type="EMBL" id="NGMO01000001">
    <property type="protein sequence ID" value="OTP11805.1"/>
    <property type="molecule type" value="Genomic_DNA"/>
</dbReference>
<evidence type="ECO:0000256" key="1">
    <source>
        <dbReference type="ARBA" id="ARBA00004401"/>
    </source>
</evidence>
<evidence type="ECO:0000256" key="7">
    <source>
        <dbReference type="ARBA" id="ARBA00023015"/>
    </source>
</evidence>
<dbReference type="AlphaFoldDB" id="A0A2C9XNM5"/>
<dbReference type="GO" id="GO:0005886">
    <property type="term" value="C:plasma membrane"/>
    <property type="evidence" value="ECO:0007669"/>
    <property type="project" value="UniProtKB-SubCell"/>
</dbReference>
<dbReference type="RefSeq" id="WP_086283043.1">
    <property type="nucleotide sequence ID" value="NZ_NGMO01000001.1"/>
</dbReference>
<organism evidence="15 16">
    <name type="scientific">Candidatus Enterococcus wittei</name>
    <dbReference type="NCBI Taxonomy" id="1987383"/>
    <lineage>
        <taxon>Bacteria</taxon>
        <taxon>Bacillati</taxon>
        <taxon>Bacillota</taxon>
        <taxon>Bacilli</taxon>
        <taxon>Lactobacillales</taxon>
        <taxon>Enterococcaceae</taxon>
        <taxon>Enterococcus</taxon>
    </lineage>
</organism>
<comment type="similarity">
    <text evidence="2">Belongs to the LytR/CpsA/Psr (LCP) family.</text>
</comment>
<sequence>MSRMERHKNVHKKAKPLKEENKPFFWRRNRKQQKTSEYQEETRIYQNKVDEYSHGESSNYATYEEQRQENNEIGKKSFFQKKHPRKKRSWGRILLGLLLFLMVFSIISFFIGKWLAENDKSLAPATTETFHGEQSTSGAHNILILGSDTRGEDAGRADTIMVLQLDGPAHKPKLISFMRDSFVTIPGVGENKINSAYAYGGAELVRQTLVENFGINCQYYMKVDFKSFEKVIDALFMNGVSITAEKDLNLDGVDIKEGKQRMDGHVLLQYARFRMDEEGDFGRVRRQQQVMNSIFSQLKNPLNLIRAPYAAGKAIGYTSTDVPATFLLKNLFSIARGAGGIDRLSVPVENSWSYGQSDYAGSILVIDKQMNREKISEFLSK</sequence>
<keyword evidence="7" id="KW-0805">Transcription regulation</keyword>
<comment type="subcellular location">
    <subcellularLocation>
        <location evidence="1">Cell membrane</location>
        <topology evidence="1">Single-pass type II membrane protein</topology>
    </subcellularLocation>
</comment>
<keyword evidence="3" id="KW-1003">Cell membrane</keyword>
<dbReference type="InterPro" id="IPR004474">
    <property type="entry name" value="LytR_CpsA_psr"/>
</dbReference>
<dbReference type="Pfam" id="PF03816">
    <property type="entry name" value="LytR_cpsA_psr"/>
    <property type="match status" value="1"/>
</dbReference>
<comment type="function">
    <text evidence="10">Involved in SarA attenuation. Affects resistance to oxacillin and teicoplanin, as well as the synthesis of virulence factors.</text>
</comment>
<keyword evidence="4 13" id="KW-0812">Transmembrane</keyword>
<dbReference type="NCBIfam" id="TIGR00350">
    <property type="entry name" value="lytR_cpsA_psr"/>
    <property type="match status" value="1"/>
</dbReference>
<evidence type="ECO:0000256" key="9">
    <source>
        <dbReference type="ARBA" id="ARBA00023163"/>
    </source>
</evidence>
<keyword evidence="6 13" id="KW-1133">Transmembrane helix</keyword>
<evidence type="ECO:0000256" key="11">
    <source>
        <dbReference type="ARBA" id="ARBA00040752"/>
    </source>
</evidence>
<dbReference type="Proteomes" id="UP000194933">
    <property type="component" value="Unassembled WGS sequence"/>
</dbReference>
<gene>
    <name evidence="15" type="ORF">A5844_000019</name>
</gene>
<evidence type="ECO:0000256" key="5">
    <source>
        <dbReference type="ARBA" id="ARBA00022968"/>
    </source>
</evidence>
<evidence type="ECO:0000256" key="2">
    <source>
        <dbReference type="ARBA" id="ARBA00006068"/>
    </source>
</evidence>
<dbReference type="PANTHER" id="PTHR33392">
    <property type="entry name" value="POLYISOPRENYL-TEICHOIC ACID--PEPTIDOGLYCAN TEICHOIC ACID TRANSFERASE TAGU"/>
    <property type="match status" value="1"/>
</dbReference>
<evidence type="ECO:0000256" key="8">
    <source>
        <dbReference type="ARBA" id="ARBA00023136"/>
    </source>
</evidence>
<keyword evidence="5" id="KW-0735">Signal-anchor</keyword>
<feature type="transmembrane region" description="Helical" evidence="13">
    <location>
        <begin position="90"/>
        <end position="111"/>
    </location>
</feature>
<evidence type="ECO:0000256" key="4">
    <source>
        <dbReference type="ARBA" id="ARBA00022692"/>
    </source>
</evidence>
<name>A0A2C9XNM5_9ENTE</name>
<protein>
    <recommendedName>
        <fullName evidence="11">Regulatory protein MsrR</fullName>
    </recommendedName>
</protein>
<reference evidence="15 16" key="1">
    <citation type="submission" date="2017-05" db="EMBL/GenBank/DDBJ databases">
        <title>The Genome Sequence of Enterococcus sp. 10A9_DIV0425.</title>
        <authorList>
            <consortium name="The Broad Institute Genomics Platform"/>
            <consortium name="The Broad Institute Genomic Center for Infectious Diseases"/>
            <person name="Earl A."/>
            <person name="Manson A."/>
            <person name="Schwartman J."/>
            <person name="Gilmore M."/>
            <person name="Abouelleil A."/>
            <person name="Cao P."/>
            <person name="Chapman S."/>
            <person name="Cusick C."/>
            <person name="Shea T."/>
            <person name="Young S."/>
            <person name="Neafsey D."/>
            <person name="Nusbaum C."/>
            <person name="Birren B."/>
        </authorList>
    </citation>
    <scope>NUCLEOTIDE SEQUENCE [LARGE SCALE GENOMIC DNA]</scope>
    <source>
        <strain evidence="15 16">10A9_DIV0425</strain>
    </source>
</reference>
<evidence type="ECO:0000313" key="15">
    <source>
        <dbReference type="EMBL" id="OTP11805.1"/>
    </source>
</evidence>
<proteinExistence type="inferred from homology"/>
<dbReference type="Gene3D" id="3.40.630.190">
    <property type="entry name" value="LCP protein"/>
    <property type="match status" value="1"/>
</dbReference>
<feature type="region of interest" description="Disordered" evidence="12">
    <location>
        <begin position="1"/>
        <end position="40"/>
    </location>
</feature>
<dbReference type="STRING" id="1987383.A5844_000019"/>
<dbReference type="PANTHER" id="PTHR33392:SF8">
    <property type="entry name" value="REGULATORY PROTEIN MSRR"/>
    <property type="match status" value="1"/>
</dbReference>
<feature type="compositionally biased region" description="Basic residues" evidence="12">
    <location>
        <begin position="1"/>
        <end position="15"/>
    </location>
</feature>
<evidence type="ECO:0000256" key="3">
    <source>
        <dbReference type="ARBA" id="ARBA00022475"/>
    </source>
</evidence>
<keyword evidence="8 13" id="KW-0472">Membrane</keyword>
<feature type="domain" description="Cell envelope-related transcriptional attenuator" evidence="14">
    <location>
        <begin position="156"/>
        <end position="299"/>
    </location>
</feature>
<accession>A0A2C9XNM5</accession>
<evidence type="ECO:0000313" key="16">
    <source>
        <dbReference type="Proteomes" id="UP000194933"/>
    </source>
</evidence>
<keyword evidence="16" id="KW-1185">Reference proteome</keyword>